<evidence type="ECO:0000313" key="1">
    <source>
        <dbReference type="EMBL" id="KAK7313245.1"/>
    </source>
</evidence>
<proteinExistence type="predicted"/>
<protein>
    <submittedName>
        <fullName evidence="1">Uncharacterized protein</fullName>
    </submittedName>
</protein>
<dbReference type="Proteomes" id="UP001367508">
    <property type="component" value="Unassembled WGS sequence"/>
</dbReference>
<dbReference type="EMBL" id="JAYMYQ010000009">
    <property type="protein sequence ID" value="KAK7313245.1"/>
    <property type="molecule type" value="Genomic_DNA"/>
</dbReference>
<keyword evidence="2" id="KW-1185">Reference proteome</keyword>
<gene>
    <name evidence="1" type="ORF">VNO77_37841</name>
</gene>
<sequence>MSSAEESLGTLDCCEENSEQVLDSFWSPKLLELGNDRSIIADAPIGLMITDATPVRASNVTMDEARAYSGIVGSSPAKTIIYTMQAHHICRPTNLAIVIYIMQAHHISKPYVV</sequence>
<evidence type="ECO:0000313" key="2">
    <source>
        <dbReference type="Proteomes" id="UP001367508"/>
    </source>
</evidence>
<comment type="caution">
    <text evidence="1">The sequence shown here is derived from an EMBL/GenBank/DDBJ whole genome shotgun (WGS) entry which is preliminary data.</text>
</comment>
<reference evidence="1 2" key="1">
    <citation type="submission" date="2024-01" db="EMBL/GenBank/DDBJ databases">
        <title>The genomes of 5 underutilized Papilionoideae crops provide insights into root nodulation and disease resistanc.</title>
        <authorList>
            <person name="Jiang F."/>
        </authorList>
    </citation>
    <scope>NUCLEOTIDE SEQUENCE [LARGE SCALE GENOMIC DNA]</scope>
    <source>
        <strain evidence="1">LVBAO_FW01</strain>
        <tissue evidence="1">Leaves</tissue>
    </source>
</reference>
<name>A0AAN9K968_CANGL</name>
<accession>A0AAN9K968</accession>
<organism evidence="1 2">
    <name type="scientific">Canavalia gladiata</name>
    <name type="common">Sword bean</name>
    <name type="synonym">Dolichos gladiatus</name>
    <dbReference type="NCBI Taxonomy" id="3824"/>
    <lineage>
        <taxon>Eukaryota</taxon>
        <taxon>Viridiplantae</taxon>
        <taxon>Streptophyta</taxon>
        <taxon>Embryophyta</taxon>
        <taxon>Tracheophyta</taxon>
        <taxon>Spermatophyta</taxon>
        <taxon>Magnoliopsida</taxon>
        <taxon>eudicotyledons</taxon>
        <taxon>Gunneridae</taxon>
        <taxon>Pentapetalae</taxon>
        <taxon>rosids</taxon>
        <taxon>fabids</taxon>
        <taxon>Fabales</taxon>
        <taxon>Fabaceae</taxon>
        <taxon>Papilionoideae</taxon>
        <taxon>50 kb inversion clade</taxon>
        <taxon>NPAAA clade</taxon>
        <taxon>indigoferoid/millettioid clade</taxon>
        <taxon>Phaseoleae</taxon>
        <taxon>Canavalia</taxon>
    </lineage>
</organism>
<dbReference type="AlphaFoldDB" id="A0AAN9K968"/>